<keyword evidence="1" id="KW-0175">Coiled coil</keyword>
<sequence length="166" mass="18667">MTRFKMTLSPPDPIRISGSPMGVAVMIGSLILKTVKYKTTETMTMMSMTNSITPQKILQHLDMPMECYLKASKLKQNRSRDSFVGDVKAHSSRERDVEMGTQFLGSKSDVGMEAFSKQVEKLLDKLSDFLKKLKNLVNQQKPGCGRVSGIDRLRTTITKYIEPDNS</sequence>
<protein>
    <submittedName>
        <fullName evidence="2">Uncharacterized protein</fullName>
    </submittedName>
</protein>
<evidence type="ECO:0000313" key="3">
    <source>
        <dbReference type="Proteomes" id="UP001370490"/>
    </source>
</evidence>
<reference evidence="2 3" key="1">
    <citation type="submission" date="2023-12" db="EMBL/GenBank/DDBJ databases">
        <title>A high-quality genome assembly for Dillenia turbinata (Dilleniales).</title>
        <authorList>
            <person name="Chanderbali A."/>
        </authorList>
    </citation>
    <scope>NUCLEOTIDE SEQUENCE [LARGE SCALE GENOMIC DNA]</scope>
    <source>
        <strain evidence="2">LSX21</strain>
        <tissue evidence="2">Leaf</tissue>
    </source>
</reference>
<gene>
    <name evidence="2" type="ORF">RJ641_015284</name>
</gene>
<evidence type="ECO:0000256" key="1">
    <source>
        <dbReference type="SAM" id="Coils"/>
    </source>
</evidence>
<dbReference type="AlphaFoldDB" id="A0AAN8Z0X9"/>
<name>A0AAN8Z0X9_9MAGN</name>
<organism evidence="2 3">
    <name type="scientific">Dillenia turbinata</name>
    <dbReference type="NCBI Taxonomy" id="194707"/>
    <lineage>
        <taxon>Eukaryota</taxon>
        <taxon>Viridiplantae</taxon>
        <taxon>Streptophyta</taxon>
        <taxon>Embryophyta</taxon>
        <taxon>Tracheophyta</taxon>
        <taxon>Spermatophyta</taxon>
        <taxon>Magnoliopsida</taxon>
        <taxon>eudicotyledons</taxon>
        <taxon>Gunneridae</taxon>
        <taxon>Pentapetalae</taxon>
        <taxon>Dilleniales</taxon>
        <taxon>Dilleniaceae</taxon>
        <taxon>Dillenia</taxon>
    </lineage>
</organism>
<keyword evidence="3" id="KW-1185">Reference proteome</keyword>
<dbReference type="Proteomes" id="UP001370490">
    <property type="component" value="Unassembled WGS sequence"/>
</dbReference>
<dbReference type="EMBL" id="JBAMMX010000021">
    <property type="protein sequence ID" value="KAK6919380.1"/>
    <property type="molecule type" value="Genomic_DNA"/>
</dbReference>
<accession>A0AAN8Z0X9</accession>
<proteinExistence type="predicted"/>
<comment type="caution">
    <text evidence="2">The sequence shown here is derived from an EMBL/GenBank/DDBJ whole genome shotgun (WGS) entry which is preliminary data.</text>
</comment>
<feature type="coiled-coil region" evidence="1">
    <location>
        <begin position="112"/>
        <end position="139"/>
    </location>
</feature>
<evidence type="ECO:0000313" key="2">
    <source>
        <dbReference type="EMBL" id="KAK6919380.1"/>
    </source>
</evidence>